<dbReference type="Gene3D" id="1.10.472.80">
    <property type="entry name" value="Ypt/Rab-GAP domain of gyp1p, domain 3"/>
    <property type="match status" value="1"/>
</dbReference>
<sequence>MVHTRGVINLILFQHYFSMFLHKTETFTLMEQLANLAMKQLMDEKSGYNEDKELLKKLSINVPRKDSFLKRDLDARAHSEAYRLKFHLPNSEKLDGTSDATLWTPYNKHHVWGTLYLSQNFVCFDSRVANLVTLVIPLREVNLVEKVESQNIGSDLAMLITNKNASSHLFSNLKDREFVMRKISELLSRIKVNLTTSISSADSNLESSHHDEANNWNPQPALMTLFEFPNPTPPTIESEKESNWEKHFYIYGKGITMYRTVELAKIVLTGIPNGLRRELWPIFSGAMTDMSMAEPGLYRSLVNQAFSKSSTANDEIERDLHRSLPEHPAFQSEIGICALRRVLRAYACRNPQIGYCQAMNIVASVLLLFCTEEESFWLLAAVCEQMLPDYYNSRVVGALVDQGVLDDLTRTHLPELHAKLDDLGMIRMISLSWFLTIFLSVMHYESAVLVVDCFFYDGAKVIFQLALAILENNQDALLMCKDEGEAMQLLTNYLEGVTNDEISDNLISLHRDHEVIVKSISIQNLLYESYSKYGSLTASGIERMRLRHRLRVVQSLEDSVSRNVVRSVASFGFFTQDELQDLLALVREEQLCLRGSQPARIANIDPSTPHYEMFKVDFELFQSLFTGLSPWGHCSHAETLAARLFRLMDRDEDGFLNFRELVGALGMTSSADLTQRLKLLYTLHLPPLLSPSEIESPQQESDAEVAAEATDFFDSFEQQASCLGYDFMNSATSPDSAEGPSWRKMSVSSLHSLVLPSNPSRLHSKAMPCMAQPYFISLWKTLYDMFHAEPEDEETYHSIASIGTLLLQLGDVNKKFLGSRQASVDSLHSPSLKVETPSSPRFVSPPNLVLGEEDDNGNSSVNMESSESSGSNYALALPASPSTDEDEKTPNNNTRKKSDSPPQWSITLDQFLASALTGAPIVSFFERRINLIETIERFRKRRYVRLQSWPPEPTAASSPERKV</sequence>
<dbReference type="Pfam" id="PF00566">
    <property type="entry name" value="RabGAP-TBC"/>
    <property type="match status" value="1"/>
</dbReference>
<dbReference type="PROSITE" id="PS50222">
    <property type="entry name" value="EF_HAND_2"/>
    <property type="match status" value="1"/>
</dbReference>
<dbReference type="CDD" id="cd13354">
    <property type="entry name" value="PH-GRAM2_TCB1D9_TCB1D9B"/>
    <property type="match status" value="1"/>
</dbReference>
<dbReference type="Proteomes" id="UP000494165">
    <property type="component" value="Unassembled WGS sequence"/>
</dbReference>
<evidence type="ECO:0000259" key="6">
    <source>
        <dbReference type="PROSITE" id="PS50222"/>
    </source>
</evidence>
<organism evidence="7 8">
    <name type="scientific">Cloeon dipterum</name>
    <dbReference type="NCBI Taxonomy" id="197152"/>
    <lineage>
        <taxon>Eukaryota</taxon>
        <taxon>Metazoa</taxon>
        <taxon>Ecdysozoa</taxon>
        <taxon>Arthropoda</taxon>
        <taxon>Hexapoda</taxon>
        <taxon>Insecta</taxon>
        <taxon>Pterygota</taxon>
        <taxon>Palaeoptera</taxon>
        <taxon>Ephemeroptera</taxon>
        <taxon>Pisciforma</taxon>
        <taxon>Baetidae</taxon>
        <taxon>Cloeon</taxon>
    </lineage>
</organism>
<dbReference type="GO" id="GO:0005509">
    <property type="term" value="F:calcium ion binding"/>
    <property type="evidence" value="ECO:0007669"/>
    <property type="project" value="InterPro"/>
</dbReference>
<name>A0A8S1C656_9INSE</name>
<dbReference type="FunFam" id="1.10.8.270:FF:000002">
    <property type="entry name" value="TBC1 domain family member 9B"/>
    <property type="match status" value="1"/>
</dbReference>
<dbReference type="Pfam" id="PF02893">
    <property type="entry name" value="GRAM"/>
    <property type="match status" value="1"/>
</dbReference>
<dbReference type="Gene3D" id="1.10.238.10">
    <property type="entry name" value="EF-hand"/>
    <property type="match status" value="1"/>
</dbReference>
<keyword evidence="8" id="KW-1185">Reference proteome</keyword>
<proteinExistence type="predicted"/>
<evidence type="ECO:0008006" key="9">
    <source>
        <dbReference type="Google" id="ProtNLM"/>
    </source>
</evidence>
<gene>
    <name evidence="7" type="ORF">CLODIP_2_CD11478</name>
</gene>
<dbReference type="EMBL" id="CADEPI010000005">
    <property type="protein sequence ID" value="CAB3361215.1"/>
    <property type="molecule type" value="Genomic_DNA"/>
</dbReference>
<feature type="domain" description="Rab-GAP TBC" evidence="5">
    <location>
        <begin position="270"/>
        <end position="458"/>
    </location>
</feature>
<dbReference type="InterPro" id="IPR011993">
    <property type="entry name" value="PH-like_dom_sf"/>
</dbReference>
<dbReference type="SUPFAM" id="SSF47473">
    <property type="entry name" value="EF-hand"/>
    <property type="match status" value="1"/>
</dbReference>
<dbReference type="PANTHER" id="PTHR47666">
    <property type="entry name" value="PROTEIN VASCULAR ASSOCIATED DEATH 1, CHLOROPLASTIC"/>
    <property type="match status" value="1"/>
</dbReference>
<dbReference type="InterPro" id="IPR002048">
    <property type="entry name" value="EF_hand_dom"/>
</dbReference>
<evidence type="ECO:0000313" key="8">
    <source>
        <dbReference type="Proteomes" id="UP000494165"/>
    </source>
</evidence>
<dbReference type="InterPro" id="IPR035969">
    <property type="entry name" value="Rab-GAP_TBC_sf"/>
</dbReference>
<dbReference type="InterPro" id="IPR004182">
    <property type="entry name" value="GRAM"/>
</dbReference>
<comment type="caution">
    <text evidence="7">The sequence shown here is derived from an EMBL/GenBank/DDBJ whole genome shotgun (WGS) entry which is preliminary data.</text>
</comment>
<dbReference type="AlphaFoldDB" id="A0A8S1C656"/>
<keyword evidence="1" id="KW-0343">GTPase activation</keyword>
<dbReference type="PANTHER" id="PTHR47666:SF1">
    <property type="entry name" value="PROTEIN VASCULAR ASSOCIATED DEATH 1, CHLOROPLASTIC"/>
    <property type="match status" value="1"/>
</dbReference>
<evidence type="ECO:0000256" key="2">
    <source>
        <dbReference type="ARBA" id="ARBA00022737"/>
    </source>
</evidence>
<keyword evidence="2" id="KW-0677">Repeat</keyword>
<accession>A0A8S1C656</accession>
<dbReference type="InterPro" id="IPR011992">
    <property type="entry name" value="EF-hand-dom_pair"/>
</dbReference>
<dbReference type="FunFam" id="1.10.472.80:FF:000049">
    <property type="entry name" value="Uncharacterized protein, isoform B"/>
    <property type="match status" value="1"/>
</dbReference>
<dbReference type="Gene3D" id="2.30.29.30">
    <property type="entry name" value="Pleckstrin-homology domain (PH domain)/Phosphotyrosine-binding domain (PTB)"/>
    <property type="match status" value="1"/>
</dbReference>
<feature type="compositionally biased region" description="Low complexity" evidence="4">
    <location>
        <begin position="857"/>
        <end position="872"/>
    </location>
</feature>
<dbReference type="OrthoDB" id="17687at2759"/>
<reference evidence="7 8" key="1">
    <citation type="submission" date="2020-04" db="EMBL/GenBank/DDBJ databases">
        <authorList>
            <person name="Alioto T."/>
            <person name="Alioto T."/>
            <person name="Gomez Garrido J."/>
        </authorList>
    </citation>
    <scope>NUCLEOTIDE SEQUENCE [LARGE SCALE GENOMIC DNA]</scope>
</reference>
<dbReference type="PROSITE" id="PS50086">
    <property type="entry name" value="TBC_RABGAP"/>
    <property type="match status" value="1"/>
</dbReference>
<dbReference type="InterPro" id="IPR018247">
    <property type="entry name" value="EF_Hand_1_Ca_BS"/>
</dbReference>
<feature type="region of interest" description="Disordered" evidence="4">
    <location>
        <begin position="827"/>
        <end position="903"/>
    </location>
</feature>
<dbReference type="InterPro" id="IPR036017">
    <property type="entry name" value="TCB1D9/TCB1D9B_PH-GRAM2"/>
</dbReference>
<dbReference type="GO" id="GO:0005096">
    <property type="term" value="F:GTPase activator activity"/>
    <property type="evidence" value="ECO:0007669"/>
    <property type="project" value="UniProtKB-KW"/>
</dbReference>
<keyword evidence="3" id="KW-0106">Calcium</keyword>
<dbReference type="SMART" id="SM00164">
    <property type="entry name" value="TBC"/>
    <property type="match status" value="1"/>
</dbReference>
<evidence type="ECO:0000256" key="3">
    <source>
        <dbReference type="ARBA" id="ARBA00022837"/>
    </source>
</evidence>
<feature type="domain" description="EF-hand" evidence="6">
    <location>
        <begin position="636"/>
        <end position="671"/>
    </location>
</feature>
<dbReference type="SUPFAM" id="SSF47923">
    <property type="entry name" value="Ypt/Rab-GAP domain of gyp1p"/>
    <property type="match status" value="2"/>
</dbReference>
<evidence type="ECO:0000256" key="1">
    <source>
        <dbReference type="ARBA" id="ARBA00022468"/>
    </source>
</evidence>
<dbReference type="SMART" id="SM00568">
    <property type="entry name" value="GRAM"/>
    <property type="match status" value="1"/>
</dbReference>
<evidence type="ECO:0000259" key="5">
    <source>
        <dbReference type="PROSITE" id="PS50086"/>
    </source>
</evidence>
<dbReference type="PROSITE" id="PS00018">
    <property type="entry name" value="EF_HAND_1"/>
    <property type="match status" value="1"/>
</dbReference>
<evidence type="ECO:0000256" key="4">
    <source>
        <dbReference type="SAM" id="MobiDB-lite"/>
    </source>
</evidence>
<protein>
    <recommendedName>
        <fullName evidence="9">Rab-GAP TBC domain-containing protein</fullName>
    </recommendedName>
</protein>
<dbReference type="InterPro" id="IPR000195">
    <property type="entry name" value="Rab-GAP-TBC_dom"/>
</dbReference>
<evidence type="ECO:0000313" key="7">
    <source>
        <dbReference type="EMBL" id="CAB3361215.1"/>
    </source>
</evidence>
<dbReference type="Gene3D" id="1.10.8.270">
    <property type="entry name" value="putative rabgap domain of human tbc1 domain family member 14 like domains"/>
    <property type="match status" value="1"/>
</dbReference>